<dbReference type="GO" id="GO:0016020">
    <property type="term" value="C:membrane"/>
    <property type="evidence" value="ECO:0007669"/>
    <property type="project" value="InterPro"/>
</dbReference>
<evidence type="ECO:0000256" key="1">
    <source>
        <dbReference type="SAM" id="MobiDB-lite"/>
    </source>
</evidence>
<dbReference type="AlphaFoldDB" id="A0A917PKI1"/>
<accession>A0A917PKI1</accession>
<organism evidence="4 5">
    <name type="scientific">Deinococcus aquiradiocola</name>
    <dbReference type="NCBI Taxonomy" id="393059"/>
    <lineage>
        <taxon>Bacteria</taxon>
        <taxon>Thermotogati</taxon>
        <taxon>Deinococcota</taxon>
        <taxon>Deinococci</taxon>
        <taxon>Deinococcales</taxon>
        <taxon>Deinococcaceae</taxon>
        <taxon>Deinococcus</taxon>
    </lineage>
</organism>
<sequence>MPYHEDVPTPASALSPARPAPQGGSRSLLARLLTVTVLPVLLLGLFVAAVLGAERMSALRAVDDSLAATVARILGTTLDVSDLTQVAAQLQAAVTADNVEFVDVRPTGDTLRFFRSKTPDTDWALRRAYDAAQTTDPASHRFVFHDTRLALYRDAAARVTDPAVRDRLNRVADTLSGGDRAYQVVRARVYEDRSGQRALQLPGDPAPGGTPLFELGVGVSNTGIETLLLRQQWLVVIACTLAALLAAALAWRATRRVVTPIVHLTRTADRLSLGDLQDPVTLDAPTRTITELHDLALAIERLRTSLALAMTRLRPAPPPSSTRSREP</sequence>
<keyword evidence="2" id="KW-1133">Transmembrane helix</keyword>
<feature type="transmembrane region" description="Helical" evidence="2">
    <location>
        <begin position="28"/>
        <end position="51"/>
    </location>
</feature>
<evidence type="ECO:0000313" key="4">
    <source>
        <dbReference type="EMBL" id="GGJ82349.1"/>
    </source>
</evidence>
<keyword evidence="5" id="KW-1185">Reference proteome</keyword>
<feature type="transmembrane region" description="Helical" evidence="2">
    <location>
        <begin position="233"/>
        <end position="251"/>
    </location>
</feature>
<name>A0A917PKI1_9DEIO</name>
<reference evidence="4" key="2">
    <citation type="submission" date="2020-09" db="EMBL/GenBank/DDBJ databases">
        <authorList>
            <person name="Sun Q."/>
            <person name="Ohkuma M."/>
        </authorList>
    </citation>
    <scope>NUCLEOTIDE SEQUENCE</scope>
    <source>
        <strain evidence="4">JCM 14371</strain>
    </source>
</reference>
<protein>
    <recommendedName>
        <fullName evidence="3">HAMP domain-containing protein</fullName>
    </recommendedName>
</protein>
<keyword evidence="2" id="KW-0812">Transmembrane</keyword>
<feature type="domain" description="HAMP" evidence="3">
    <location>
        <begin position="255"/>
        <end position="311"/>
    </location>
</feature>
<evidence type="ECO:0000259" key="3">
    <source>
        <dbReference type="PROSITE" id="PS50885"/>
    </source>
</evidence>
<evidence type="ECO:0000313" key="5">
    <source>
        <dbReference type="Proteomes" id="UP000635726"/>
    </source>
</evidence>
<dbReference type="Pfam" id="PF00672">
    <property type="entry name" value="HAMP"/>
    <property type="match status" value="1"/>
</dbReference>
<dbReference type="Proteomes" id="UP000635726">
    <property type="component" value="Unassembled WGS sequence"/>
</dbReference>
<dbReference type="Gene3D" id="6.10.340.10">
    <property type="match status" value="1"/>
</dbReference>
<dbReference type="InterPro" id="IPR003660">
    <property type="entry name" value="HAMP_dom"/>
</dbReference>
<feature type="region of interest" description="Disordered" evidence="1">
    <location>
        <begin position="1"/>
        <end position="21"/>
    </location>
</feature>
<comment type="caution">
    <text evidence="4">The sequence shown here is derived from an EMBL/GenBank/DDBJ whole genome shotgun (WGS) entry which is preliminary data.</text>
</comment>
<evidence type="ECO:0000256" key="2">
    <source>
        <dbReference type="SAM" id="Phobius"/>
    </source>
</evidence>
<dbReference type="SMART" id="SM00304">
    <property type="entry name" value="HAMP"/>
    <property type="match status" value="1"/>
</dbReference>
<reference evidence="4" key="1">
    <citation type="journal article" date="2014" name="Int. J. Syst. Evol. Microbiol.">
        <title>Complete genome sequence of Corynebacterium casei LMG S-19264T (=DSM 44701T), isolated from a smear-ripened cheese.</title>
        <authorList>
            <consortium name="US DOE Joint Genome Institute (JGI-PGF)"/>
            <person name="Walter F."/>
            <person name="Albersmeier A."/>
            <person name="Kalinowski J."/>
            <person name="Ruckert C."/>
        </authorList>
    </citation>
    <scope>NUCLEOTIDE SEQUENCE</scope>
    <source>
        <strain evidence="4">JCM 14371</strain>
    </source>
</reference>
<proteinExistence type="predicted"/>
<dbReference type="GO" id="GO:0007165">
    <property type="term" value="P:signal transduction"/>
    <property type="evidence" value="ECO:0007669"/>
    <property type="project" value="InterPro"/>
</dbReference>
<keyword evidence="2" id="KW-0472">Membrane</keyword>
<feature type="compositionally biased region" description="Low complexity" evidence="1">
    <location>
        <begin position="8"/>
        <end position="21"/>
    </location>
</feature>
<dbReference type="EMBL" id="BMOE01000010">
    <property type="protein sequence ID" value="GGJ82349.1"/>
    <property type="molecule type" value="Genomic_DNA"/>
</dbReference>
<dbReference type="PROSITE" id="PS50885">
    <property type="entry name" value="HAMP"/>
    <property type="match status" value="1"/>
</dbReference>
<gene>
    <name evidence="4" type="ORF">GCM10008939_27810</name>
</gene>